<protein>
    <recommendedName>
        <fullName evidence="4">Secreted protein</fullName>
    </recommendedName>
</protein>
<feature type="chain" id="PRO_5021333288" description="Secreted protein" evidence="1">
    <location>
        <begin position="18"/>
        <end position="103"/>
    </location>
</feature>
<keyword evidence="1" id="KW-0732">Signal</keyword>
<dbReference type="EMBL" id="CM010720">
    <property type="protein sequence ID" value="RZC66831.1"/>
    <property type="molecule type" value="Genomic_DNA"/>
</dbReference>
<evidence type="ECO:0000313" key="3">
    <source>
        <dbReference type="Proteomes" id="UP000316621"/>
    </source>
</evidence>
<evidence type="ECO:0000256" key="1">
    <source>
        <dbReference type="SAM" id="SignalP"/>
    </source>
</evidence>
<proteinExistence type="predicted"/>
<evidence type="ECO:0000313" key="2">
    <source>
        <dbReference type="EMBL" id="RZC66831.1"/>
    </source>
</evidence>
<gene>
    <name evidence="2" type="ORF">C5167_010521</name>
</gene>
<sequence>MAFLNFIVFGVMSLSSSMRKVFWHYEPLLWYEEGFSHTRSFYSFQPYSGCTHSLFRSLALSWTIGALQLKPRTEPSPFLDYWCASVKATHGAYPFLGLLVRLS</sequence>
<organism evidence="2 3">
    <name type="scientific">Papaver somniferum</name>
    <name type="common">Opium poppy</name>
    <dbReference type="NCBI Taxonomy" id="3469"/>
    <lineage>
        <taxon>Eukaryota</taxon>
        <taxon>Viridiplantae</taxon>
        <taxon>Streptophyta</taxon>
        <taxon>Embryophyta</taxon>
        <taxon>Tracheophyta</taxon>
        <taxon>Spermatophyta</taxon>
        <taxon>Magnoliopsida</taxon>
        <taxon>Ranunculales</taxon>
        <taxon>Papaveraceae</taxon>
        <taxon>Papaveroideae</taxon>
        <taxon>Papaver</taxon>
    </lineage>
</organism>
<accession>A0A4Y7K3J3</accession>
<dbReference type="Proteomes" id="UP000316621">
    <property type="component" value="Chromosome 6"/>
</dbReference>
<name>A0A4Y7K3J3_PAPSO</name>
<reference evidence="2 3" key="1">
    <citation type="journal article" date="2018" name="Science">
        <title>The opium poppy genome and morphinan production.</title>
        <authorList>
            <person name="Guo L."/>
            <person name="Winzer T."/>
            <person name="Yang X."/>
            <person name="Li Y."/>
            <person name="Ning Z."/>
            <person name="He Z."/>
            <person name="Teodor R."/>
            <person name="Lu Y."/>
            <person name="Bowser T.A."/>
            <person name="Graham I.A."/>
            <person name="Ye K."/>
        </authorList>
    </citation>
    <scope>NUCLEOTIDE SEQUENCE [LARGE SCALE GENOMIC DNA]</scope>
    <source>
        <strain evidence="3">cv. HN1</strain>
        <tissue evidence="2">Leaves</tissue>
    </source>
</reference>
<dbReference type="Gramene" id="RZC66831">
    <property type="protein sequence ID" value="RZC66831"/>
    <property type="gene ID" value="C5167_010521"/>
</dbReference>
<feature type="signal peptide" evidence="1">
    <location>
        <begin position="1"/>
        <end position="17"/>
    </location>
</feature>
<evidence type="ECO:0008006" key="4">
    <source>
        <dbReference type="Google" id="ProtNLM"/>
    </source>
</evidence>
<keyword evidence="3" id="KW-1185">Reference proteome</keyword>
<dbReference type="AlphaFoldDB" id="A0A4Y7K3J3"/>